<dbReference type="PANTHER" id="PTHR39569:SF1">
    <property type="entry name" value="INORGANIC TRIPHOSPHATASE"/>
    <property type="match status" value="1"/>
</dbReference>
<dbReference type="EMBL" id="JAAGOH010000017">
    <property type="protein sequence ID" value="NDY92409.1"/>
    <property type="molecule type" value="Genomic_DNA"/>
</dbReference>
<comment type="caution">
    <text evidence="3">The sequence shown here is derived from an EMBL/GenBank/DDBJ whole genome shotgun (WGS) entry which is preliminary data.</text>
</comment>
<dbReference type="Gene3D" id="2.40.320.10">
    <property type="entry name" value="Hypothetical Protein Pfu-838710-001"/>
    <property type="match status" value="1"/>
</dbReference>
<dbReference type="InterPro" id="IPR033469">
    <property type="entry name" value="CYTH-like_dom_sf"/>
</dbReference>
<dbReference type="InterPro" id="IPR039013">
    <property type="entry name" value="YgiF"/>
</dbReference>
<dbReference type="AlphaFoldDB" id="A0A7C9PI55"/>
<name>A0A7C9PI55_9BURK</name>
<organism evidence="3 4">
    <name type="scientific">Ideonella livida</name>
    <dbReference type="NCBI Taxonomy" id="2707176"/>
    <lineage>
        <taxon>Bacteria</taxon>
        <taxon>Pseudomonadati</taxon>
        <taxon>Pseudomonadota</taxon>
        <taxon>Betaproteobacteria</taxon>
        <taxon>Burkholderiales</taxon>
        <taxon>Sphaerotilaceae</taxon>
        <taxon>Ideonella</taxon>
    </lineage>
</organism>
<gene>
    <name evidence="3" type="ORF">G3A44_14565</name>
</gene>
<protein>
    <submittedName>
        <fullName evidence="3">CYTH domain-containing protein</fullName>
    </submittedName>
</protein>
<reference evidence="3 4" key="1">
    <citation type="submission" date="2020-02" db="EMBL/GenBank/DDBJ databases">
        <title>Ideonella bacterium strain TBM-1.</title>
        <authorList>
            <person name="Chen W.-M."/>
        </authorList>
    </citation>
    <scope>NUCLEOTIDE SEQUENCE [LARGE SCALE GENOMIC DNA]</scope>
    <source>
        <strain evidence="3 4">TBM-1</strain>
    </source>
</reference>
<dbReference type="Pfam" id="PF01928">
    <property type="entry name" value="CYTH"/>
    <property type="match status" value="1"/>
</dbReference>
<dbReference type="Proteomes" id="UP000484255">
    <property type="component" value="Unassembled WGS sequence"/>
</dbReference>
<evidence type="ECO:0000256" key="1">
    <source>
        <dbReference type="SAM" id="MobiDB-lite"/>
    </source>
</evidence>
<dbReference type="PANTHER" id="PTHR39569">
    <property type="entry name" value="INORGANIC TRIPHOSPHATASE"/>
    <property type="match status" value="1"/>
</dbReference>
<feature type="domain" description="CYTH" evidence="2">
    <location>
        <begin position="1"/>
        <end position="228"/>
    </location>
</feature>
<evidence type="ECO:0000313" key="3">
    <source>
        <dbReference type="EMBL" id="NDY92409.1"/>
    </source>
</evidence>
<dbReference type="SUPFAM" id="SSF55154">
    <property type="entry name" value="CYTH-like phosphatases"/>
    <property type="match status" value="1"/>
</dbReference>
<evidence type="ECO:0000259" key="2">
    <source>
        <dbReference type="PROSITE" id="PS51707"/>
    </source>
</evidence>
<accession>A0A7C9PI55</accession>
<dbReference type="SMART" id="SM01118">
    <property type="entry name" value="CYTH"/>
    <property type="match status" value="1"/>
</dbReference>
<keyword evidence="4" id="KW-1185">Reference proteome</keyword>
<dbReference type="RefSeq" id="WP_163458262.1">
    <property type="nucleotide sequence ID" value="NZ_JAAGOH010000017.1"/>
</dbReference>
<dbReference type="GO" id="GO:0050355">
    <property type="term" value="F:inorganic triphosphate phosphatase activity"/>
    <property type="evidence" value="ECO:0007669"/>
    <property type="project" value="InterPro"/>
</dbReference>
<feature type="region of interest" description="Disordered" evidence="1">
    <location>
        <begin position="223"/>
        <end position="248"/>
    </location>
</feature>
<proteinExistence type="predicted"/>
<dbReference type="InterPro" id="IPR023577">
    <property type="entry name" value="CYTH_domain"/>
</dbReference>
<evidence type="ECO:0000313" key="4">
    <source>
        <dbReference type="Proteomes" id="UP000484255"/>
    </source>
</evidence>
<sequence>MQEIELKCRFSPAQLPALRQALDDWARAQGQPGPQTQRLQAAYVDTPGRALAAARAALRLRREPAGWVQTLKALGPTTLQRLEHNAPVPGAAGKAEALPPLRLDRHAGTPAAAALAAALGLSPADFDLRAARGDTLDLAPTFETDITRLCLAWTPPDAPAGTCIELALDEGEVRAGSHREPLLELEFELLAGPVSALVEAVVQACAPFGLWLDTRSKAERGERLSRGLGLPAPQAVPLPQWRSGGPDPTDADALAAGGHAALRQAVRQVLNPLLGLHSLVADPLAAAPGGGLLPAHVRHWHRGLGALHQALAQAAEPALLGWNLPPAPGLDPAWAEALMAQLGPLDAMAPDSAQAAQAAGRVARSPALQAPLLRTLGWLATG</sequence>
<dbReference type="PROSITE" id="PS51707">
    <property type="entry name" value="CYTH"/>
    <property type="match status" value="1"/>
</dbReference>
<dbReference type="GO" id="GO:0046872">
    <property type="term" value="F:metal ion binding"/>
    <property type="evidence" value="ECO:0007669"/>
    <property type="project" value="TreeGrafter"/>
</dbReference>